<dbReference type="EMBL" id="CP057975">
    <property type="protein sequence ID" value="QMP44313.1"/>
    <property type="molecule type" value="Genomic_DNA"/>
</dbReference>
<name>A0A086V8M9_ECOLX</name>
<evidence type="ECO:0000313" key="30">
    <source>
        <dbReference type="Proteomes" id="UP000528199"/>
    </source>
</evidence>
<dbReference type="Proteomes" id="UP000271008">
    <property type="component" value="Unassembled WGS sequence"/>
</dbReference>
<gene>
    <name evidence="2" type="ORF">BKL28_002171</name>
    <name evidence="11" type="ORF">C2M16_26095</name>
    <name evidence="7" type="ORF">D9D43_24745</name>
    <name evidence="12" type="ORF">DD762_03375</name>
    <name evidence="14" type="ORF">EIA08_03165</name>
    <name evidence="1" type="ORF">F7N46_02690</name>
    <name evidence="8" type="ORF">F9B07_26185</name>
    <name evidence="17" type="ORF">FKO60_09460</name>
    <name evidence="10" type="ORF">G5603_00360</name>
    <name evidence="9" type="ORF">GP975_22175</name>
    <name evidence="3" type="ORF">HL563_14600</name>
    <name evidence="4" type="ORF">HL601_08210</name>
    <name evidence="5" type="ORF">HLZ39_21495</name>
    <name evidence="13" type="ORF">HVW04_05350</name>
    <name evidence="15" type="ORF">NCTC10764_02576</name>
    <name evidence="16" type="ORF">NCTC7928_00338</name>
    <name evidence="6" type="ORF">NY836_19295</name>
    <name evidence="18" type="ORF">V9Z47_10590</name>
</gene>
<evidence type="ECO:0000313" key="15">
    <source>
        <dbReference type="EMBL" id="STE55996.1"/>
    </source>
</evidence>
<dbReference type="Proteomes" id="UP000460875">
    <property type="component" value="Unassembled WGS sequence"/>
</dbReference>
<evidence type="ECO:0000313" key="2">
    <source>
        <dbReference type="EMBL" id="EFH0043400.1"/>
    </source>
</evidence>
<evidence type="ECO:0000313" key="9">
    <source>
        <dbReference type="EMBL" id="MWR40717.1"/>
    </source>
</evidence>
<reference evidence="3 32" key="1">
    <citation type="journal article" date="2018" name="Genome Biol.">
        <title>SKESA: strategic k-mer extension for scrupulous assemblies.</title>
        <authorList>
            <person name="Souvorov A."/>
            <person name="Agarwala R."/>
            <person name="Lipman D.J."/>
        </authorList>
    </citation>
    <scope>NUCLEOTIDE SEQUENCE [LARGE SCALE GENOMIC DNA]</scope>
    <source>
        <strain evidence="4">EC00605</strain>
        <strain evidence="3">EC00618</strain>
        <strain evidence="5">Ecoli[ST-405]</strain>
        <strain evidence="32">ecoli[ST-405]</strain>
    </source>
</reference>
<dbReference type="EMBL" id="RQTU01000001">
    <property type="protein sequence ID" value="RRD79104.1"/>
    <property type="molecule type" value="Genomic_DNA"/>
</dbReference>
<evidence type="ECO:0000313" key="23">
    <source>
        <dbReference type="Proteomes" id="UP000271008"/>
    </source>
</evidence>
<reference evidence="12 20" key="3">
    <citation type="submission" date="2018-04" db="EMBL/GenBank/DDBJ databases">
        <title>Draft Genomic Sequencing Of Potential Extraintestinal Pathogenic Escherichia coli B8S56 Isolated from Retail Chicken Skin.</title>
        <authorList>
            <person name="Xu A."/>
            <person name="Tilman S."/>
            <person name="Wisser-Parker K."/>
            <person name="Scullen O.J."/>
            <person name="Sommers C."/>
        </authorList>
    </citation>
    <scope>NUCLEOTIDE SEQUENCE [LARGE SCALE GENOMIC DNA]</scope>
    <source>
        <strain evidence="12 20">B8S56</strain>
    </source>
</reference>
<dbReference type="EMBL" id="DABGYN010000017">
    <property type="protein sequence ID" value="HAJ0834953.1"/>
    <property type="molecule type" value="Genomic_DNA"/>
</dbReference>
<dbReference type="EMBL" id="JAAJRI010000001">
    <property type="protein sequence ID" value="NGE86649.1"/>
    <property type="molecule type" value="Genomic_DNA"/>
</dbReference>
<dbReference type="EMBL" id="UGAB01000002">
    <property type="protein sequence ID" value="STF39607.1"/>
    <property type="molecule type" value="Genomic_DNA"/>
</dbReference>
<dbReference type="EMBL" id="QEMT01000004">
    <property type="protein sequence ID" value="PWH63551.1"/>
    <property type="molecule type" value="Genomic_DNA"/>
</dbReference>
<dbReference type="EMBL" id="RNLZ01000078">
    <property type="protein sequence ID" value="MGE16723.1"/>
    <property type="molecule type" value="Genomic_DNA"/>
</dbReference>
<dbReference type="EMBL" id="AASOHJ010000002">
    <property type="protein sequence ID" value="EFE8672070.1"/>
    <property type="molecule type" value="Genomic_DNA"/>
</dbReference>
<dbReference type="Proteomes" id="UP000842519">
    <property type="component" value="Unassembled WGS sequence"/>
</dbReference>
<evidence type="ECO:0000313" key="4">
    <source>
        <dbReference type="EMBL" id="HAJ0995589.1"/>
    </source>
</evidence>
<reference evidence="21 22" key="4">
    <citation type="submission" date="2018-06" db="EMBL/GenBank/DDBJ databases">
        <authorList>
            <consortium name="Pathogen Informatics"/>
            <person name="Doyle S."/>
        </authorList>
    </citation>
    <scope>NUCLEOTIDE SEQUENCE [LARGE SCALE GENOMIC DNA]</scope>
    <source>
        <strain evidence="15 22">NCTC10764</strain>
        <strain evidence="16 21">NCTC7928</strain>
    </source>
</reference>
<reference evidence="6" key="14">
    <citation type="submission" date="2022-08" db="EMBL/GenBank/DDBJ databases">
        <title>Genome sequencing of human pathogens.</title>
        <authorList>
            <person name="Cao X."/>
        </authorList>
    </citation>
    <scope>NUCLEOTIDE SEQUENCE</scope>
    <source>
        <strain evidence="6">EC16126</strain>
    </source>
</reference>
<reference evidence="3" key="9">
    <citation type="submission" date="2019-09" db="EMBL/GenBank/DDBJ databases">
        <authorList>
            <consortium name="NCBI Pathogen Detection Project"/>
        </authorList>
    </citation>
    <scope>NUCLEOTIDE SEQUENCE</scope>
    <source>
        <strain evidence="4">EC00605</strain>
        <strain evidence="3">EC00618</strain>
        <strain evidence="5">Ecoli[ST-405]</strain>
    </source>
</reference>
<evidence type="ECO:0000313" key="1">
    <source>
        <dbReference type="EMBL" id="EFE8672070.1"/>
    </source>
</evidence>
<reference evidence="17 25" key="7">
    <citation type="submission" date="2019-06" db="EMBL/GenBank/DDBJ databases">
        <title>The presence and diversity of blaCTX-M among Escherichia coli from urban wastewater and feedlot cattle, in Alberta, Canada.</title>
        <authorList>
            <person name="Cormier A.C."/>
            <person name="Chalmer G."/>
            <person name="Cook S.R."/>
            <person name="Zaheer R."/>
            <person name="Hannon S.J."/>
            <person name="Booker C.W."/>
            <person name="Read R."/>
            <person name="Gow S.P."/>
            <person name="Mcallister T.A."/>
            <person name="Boerlin P."/>
        </authorList>
    </citation>
    <scope>NUCLEOTIDE SEQUENCE [LARGE SCALE GENOMIC DNA]</scope>
    <source>
        <strain evidence="17 25">347</strain>
    </source>
</reference>
<evidence type="ECO:0000313" key="28">
    <source>
        <dbReference type="Proteomes" id="UP000486847"/>
    </source>
</evidence>
<dbReference type="InterPro" id="IPR058064">
    <property type="entry name" value="STM2901-like"/>
</dbReference>
<reference evidence="18" key="15">
    <citation type="submission" date="2024-03" db="EMBL/GenBank/DDBJ databases">
        <title>Epithelial relay of microbial signals coordinates intestinal macrophage supported barrier repair.</title>
        <authorList>
            <person name="Tsai M.T."/>
        </authorList>
    </citation>
    <scope>NUCLEOTIDE SEQUENCE</scope>
    <source>
        <strain evidence="18">MS 21-1</strain>
    </source>
</reference>
<organism evidence="8 28">
    <name type="scientific">Escherichia coli</name>
    <dbReference type="NCBI Taxonomy" id="562"/>
    <lineage>
        <taxon>Bacteria</taxon>
        <taxon>Pseudomonadati</taxon>
        <taxon>Pseudomonadota</taxon>
        <taxon>Gammaproteobacteria</taxon>
        <taxon>Enterobacterales</taxon>
        <taxon>Enterobacteriaceae</taxon>
        <taxon>Escherichia</taxon>
    </lineage>
</organism>
<dbReference type="AlphaFoldDB" id="A0A086V8M9"/>
<dbReference type="EMBL" id="VHKY01000004">
    <property type="protein sequence ID" value="TZE49679.1"/>
    <property type="molecule type" value="Genomic_DNA"/>
</dbReference>
<dbReference type="Proteomes" id="UP001383096">
    <property type="component" value="Chromosome"/>
</dbReference>
<dbReference type="EMBL" id="DABGZR010000006">
    <property type="protein sequence ID" value="HAJ0995589.1"/>
    <property type="molecule type" value="Genomic_DNA"/>
</dbReference>
<dbReference type="Proteomes" id="UP000324120">
    <property type="component" value="Unassembled WGS sequence"/>
</dbReference>
<evidence type="ECO:0000313" key="8">
    <source>
        <dbReference type="EMBL" id="MTE92213.1"/>
    </source>
</evidence>
<dbReference type="EMBL" id="DABGKQ010000054">
    <property type="protein sequence ID" value="HAJ5807034.1"/>
    <property type="molecule type" value="Genomic_DNA"/>
</dbReference>
<dbReference type="Proteomes" id="UP000472856">
    <property type="component" value="Unassembled WGS sequence"/>
</dbReference>
<dbReference type="EMBL" id="CP146670">
    <property type="protein sequence ID" value="WWX73428.1"/>
    <property type="molecule type" value="Genomic_DNA"/>
</dbReference>
<protein>
    <submittedName>
        <fullName evidence="8">Uncharacterized protein</fullName>
    </submittedName>
</protein>
<evidence type="ECO:0000313" key="25">
    <source>
        <dbReference type="Proteomes" id="UP000324120"/>
    </source>
</evidence>
<reference evidence="10 27" key="12">
    <citation type="submission" date="2020-02" db="EMBL/GenBank/DDBJ databases">
        <title>WGS of Carbapenem-Resistant Enterobacteriaceae.</title>
        <authorList>
            <person name="Tokajian S."/>
            <person name="El Chaar M."/>
            <person name="El Khoury M."/>
        </authorList>
    </citation>
    <scope>NUCLEOTIDE SEQUENCE [LARGE SCALE GENOMIC DNA]</scope>
    <source>
        <strain evidence="10 27">ECM_75</strain>
    </source>
</reference>
<dbReference type="Proteomes" id="UP000272336">
    <property type="component" value="Unassembled WGS sequence"/>
</dbReference>
<reference evidence="8 28" key="10">
    <citation type="submission" date="2019-10" db="EMBL/GenBank/DDBJ databases">
        <title>Comparative genomic analysis of antimicrobial resistant Escherichia coli of diverse origin.</title>
        <authorList>
            <person name="Ghatak S."/>
            <person name="Milton A.P."/>
            <person name="Rhetso K."/>
            <person name="Purkait D."/>
            <person name="Das S."/>
            <person name="Puro K.-U."/>
            <person name="Shakuntala I."/>
            <person name="Sen A."/>
            <person name="Sanjukta R."/>
            <person name="Priya G.B."/>
            <person name="Mawlong M."/>
            <person name="Lyngdoh V."/>
            <person name="Rynghang J."/>
            <person name="Mawphlang B.L."/>
        </authorList>
    </citation>
    <scope>NUCLEOTIDE SEQUENCE [LARGE SCALE GENOMIC DNA]</scope>
    <source>
        <strain evidence="8 28">SE161</strain>
    </source>
</reference>
<reference evidence="9 26" key="11">
    <citation type="submission" date="2019-12" db="EMBL/GenBank/DDBJ databases">
        <title>Enteriobacteria Tanzani isolates_8377-8380.</title>
        <authorList>
            <person name="Subbiah M."/>
            <person name="Call D."/>
        </authorList>
    </citation>
    <scope>NUCLEOTIDE SEQUENCE [LARGE SCALE GENOMIC DNA]</scope>
    <source>
        <strain evidence="9 26">8379wE2</strain>
    </source>
</reference>
<evidence type="ECO:0000313" key="31">
    <source>
        <dbReference type="Proteomes" id="UP000533482"/>
    </source>
</evidence>
<evidence type="ECO:0000313" key="10">
    <source>
        <dbReference type="EMBL" id="NGE86649.1"/>
    </source>
</evidence>
<reference evidence="2 30" key="5">
    <citation type="submission" date="2018-08" db="EMBL/GenBank/DDBJ databases">
        <authorList>
            <consortium name="PulseNet: The National Subtyping Network for Foodborne Disease Surveillance"/>
            <person name="Tarr C.L."/>
            <person name="Trees E."/>
            <person name="Katz L.S."/>
            <person name="Carleton-Romer H.A."/>
            <person name="Stroika S."/>
            <person name="Kucerova Z."/>
            <person name="Roache K.F."/>
            <person name="Sabol A.L."/>
            <person name="Besser J."/>
            <person name="Gerner-Smidt P."/>
        </authorList>
    </citation>
    <scope>NUCLEOTIDE SEQUENCE [LARGE SCALE GENOMIC DNA]</scope>
    <source>
        <strain evidence="2 30">PNUSAE004760</strain>
    </source>
</reference>
<dbReference type="Proteomes" id="UP000254877">
    <property type="component" value="Unassembled WGS sequence"/>
</dbReference>
<evidence type="ECO:0000313" key="16">
    <source>
        <dbReference type="EMBL" id="STF39607.1"/>
    </source>
</evidence>
<dbReference type="Proteomes" id="UP000528199">
    <property type="component" value="Unassembled WGS sequence"/>
</dbReference>
<dbReference type="Proteomes" id="UP000255201">
    <property type="component" value="Unassembled WGS sequence"/>
</dbReference>
<dbReference type="EMBL" id="WCEW01000060">
    <property type="protein sequence ID" value="MTE92213.1"/>
    <property type="molecule type" value="Genomic_DNA"/>
</dbReference>
<dbReference type="Proteomes" id="UP001211064">
    <property type="component" value="Unassembled WGS sequence"/>
</dbReference>
<accession>A0A0J3W0R3</accession>
<dbReference type="NCBIfam" id="NF045926">
    <property type="entry name" value="STM2901_fam"/>
    <property type="match status" value="1"/>
</dbReference>
<evidence type="ECO:0000313" key="17">
    <source>
        <dbReference type="EMBL" id="TZE49679.1"/>
    </source>
</evidence>
<evidence type="ECO:0000313" key="24">
    <source>
        <dbReference type="Proteomes" id="UP000272336"/>
    </source>
</evidence>
<dbReference type="Proteomes" id="UP000514715">
    <property type="component" value="Chromosome"/>
</dbReference>
<evidence type="ECO:0000313" key="29">
    <source>
        <dbReference type="Proteomes" id="UP000514715"/>
    </source>
</evidence>
<evidence type="ECO:0000313" key="26">
    <source>
        <dbReference type="Proteomes" id="UP000460875"/>
    </source>
</evidence>
<proteinExistence type="predicted"/>
<evidence type="ECO:0000313" key="6">
    <source>
        <dbReference type="EMBL" id="MDA4179476.1"/>
    </source>
</evidence>
<evidence type="ECO:0000313" key="14">
    <source>
        <dbReference type="EMBL" id="RRD79104.1"/>
    </source>
</evidence>
<evidence type="ECO:0000313" key="7">
    <source>
        <dbReference type="EMBL" id="MGE16723.1"/>
    </source>
</evidence>
<dbReference type="Proteomes" id="UP000245761">
    <property type="component" value="Unassembled WGS sequence"/>
</dbReference>
<reference evidence="14 23" key="6">
    <citation type="submission" date="2018-11" db="EMBL/GenBank/DDBJ databases">
        <title>Enterobacteriaceae from Patient.</title>
        <authorList>
            <person name="Shen C."/>
            <person name="Yang Y."/>
            <person name="Tian G."/>
        </authorList>
    </citation>
    <scope>NUCLEOTIDE SEQUENCE [LARGE SCALE GENOMIC DNA]</scope>
    <source>
        <strain evidence="14 23">GBGD28</strain>
    </source>
</reference>
<dbReference type="RefSeq" id="WP_000381622.1">
    <property type="nucleotide sequence ID" value="NZ_AP019803.1"/>
</dbReference>
<dbReference type="EMBL" id="AASUOH010000012">
    <property type="protein sequence ID" value="EFH0043400.1"/>
    <property type="molecule type" value="Genomic_DNA"/>
</dbReference>
<dbReference type="Proteomes" id="UP000533482">
    <property type="component" value="Unassembled WGS sequence"/>
</dbReference>
<reference evidence="11 19" key="2">
    <citation type="submission" date="2018-01" db="EMBL/GenBank/DDBJ databases">
        <title>Draft Genomic Sequencing Of Potential Extraintestinal Pathogenic Escherichia coli B8S18 Isolated From Retail Chicken Skin.</title>
        <authorList>
            <person name="Xu A."/>
            <person name="Tilman S."/>
            <person name="Wisser-Parker K."/>
            <person name="Sheen S."/>
            <person name="Sommers C."/>
        </authorList>
    </citation>
    <scope>NUCLEOTIDE SEQUENCE [LARGE SCALE GENOMIC DNA]</scope>
    <source>
        <strain evidence="11 19">B8S18Com</strain>
    </source>
</reference>
<evidence type="ECO:0000313" key="5">
    <source>
        <dbReference type="EMBL" id="HAJ5807034.1"/>
    </source>
</evidence>
<sequence length="149" mass="16822">MDTTEERNGTYFYRGHPNLSKIELLNVIFLEEFCKELGIDSVSGAAILSGQPWLGTRAKPQGATLGTSVVSKYARILMRDARMPFGISVHTPVGVRMQKSNKLAAIIARWVPWIGWASLSMSLYRVSTRTQEKYNLIAKPQDRIKWTSF</sequence>
<evidence type="ECO:0000313" key="11">
    <source>
        <dbReference type="EMBL" id="PNY64953.1"/>
    </source>
</evidence>
<dbReference type="Pfam" id="PF26636">
    <property type="entry name" value="DUF8209"/>
    <property type="match status" value="1"/>
</dbReference>
<evidence type="ECO:0000313" key="32">
    <source>
        <dbReference type="Proteomes" id="UP000842519"/>
    </source>
</evidence>
<evidence type="ECO:0000313" key="3">
    <source>
        <dbReference type="EMBL" id="HAJ0834953.1"/>
    </source>
</evidence>
<reference evidence="13 29" key="13">
    <citation type="submission" date="2020-06" db="EMBL/GenBank/DDBJ databases">
        <title>REHAB project genomes.</title>
        <authorList>
            <person name="Shaw L.P."/>
        </authorList>
    </citation>
    <scope>NUCLEOTIDE SEQUENCE [LARGE SCALE GENOMIC DNA]</scope>
    <source>
        <strain evidence="13 29">RHB07-C04</strain>
    </source>
</reference>
<dbReference type="EMBL" id="WTQT01000735">
    <property type="protein sequence ID" value="MWR40717.1"/>
    <property type="molecule type" value="Genomic_DNA"/>
</dbReference>
<evidence type="ECO:0000313" key="21">
    <source>
        <dbReference type="Proteomes" id="UP000254877"/>
    </source>
</evidence>
<evidence type="ECO:0000313" key="27">
    <source>
        <dbReference type="Proteomes" id="UP000472856"/>
    </source>
</evidence>
<dbReference type="Proteomes" id="UP000236598">
    <property type="component" value="Unassembled WGS sequence"/>
</dbReference>
<dbReference type="EMBL" id="JANWOR010000608">
    <property type="protein sequence ID" value="MDA4179476.1"/>
    <property type="molecule type" value="Genomic_DNA"/>
</dbReference>
<evidence type="ECO:0000313" key="13">
    <source>
        <dbReference type="EMBL" id="QMP44313.1"/>
    </source>
</evidence>
<dbReference type="Proteomes" id="UP000486847">
    <property type="component" value="Unassembled WGS sequence"/>
</dbReference>
<evidence type="ECO:0000313" key="19">
    <source>
        <dbReference type="Proteomes" id="UP000236598"/>
    </source>
</evidence>
<reference evidence="1 31" key="8">
    <citation type="submission" date="2019-09" db="EMBL/GenBank/DDBJ databases">
        <authorList>
            <consortium name="NARMS: The National Antimicrobial Resistance Monitoring System"/>
        </authorList>
    </citation>
    <scope>NUCLEOTIDE SEQUENCE [LARGE SCALE GENOMIC DNA]</scope>
    <source>
        <strain evidence="7 24">CVM N17EC0060</strain>
        <strain evidence="1 31">FSIS11923834</strain>
    </source>
</reference>
<dbReference type="EMBL" id="UFZL01000001">
    <property type="protein sequence ID" value="STE55996.1"/>
    <property type="molecule type" value="Genomic_DNA"/>
</dbReference>
<dbReference type="EMBL" id="PPHQ01000039">
    <property type="protein sequence ID" value="PNY64953.1"/>
    <property type="molecule type" value="Genomic_DNA"/>
</dbReference>
<evidence type="ECO:0000313" key="18">
    <source>
        <dbReference type="EMBL" id="WWX73428.1"/>
    </source>
</evidence>
<evidence type="ECO:0000313" key="20">
    <source>
        <dbReference type="Proteomes" id="UP000245761"/>
    </source>
</evidence>
<dbReference type="InterPro" id="IPR058522">
    <property type="entry name" value="DUF8209"/>
</dbReference>
<accession>A0A086V8M9</accession>
<evidence type="ECO:0000313" key="22">
    <source>
        <dbReference type="Proteomes" id="UP000255201"/>
    </source>
</evidence>
<evidence type="ECO:0000313" key="12">
    <source>
        <dbReference type="EMBL" id="PWH63551.1"/>
    </source>
</evidence>